<dbReference type="GO" id="GO:0046872">
    <property type="term" value="F:metal ion binding"/>
    <property type="evidence" value="ECO:0007669"/>
    <property type="project" value="InterPro"/>
</dbReference>
<dbReference type="GO" id="GO:0004775">
    <property type="term" value="F:succinate-CoA ligase (ADP-forming) activity"/>
    <property type="evidence" value="ECO:0007669"/>
    <property type="project" value="TreeGrafter"/>
</dbReference>
<dbReference type="PANTHER" id="PTHR11815:SF10">
    <property type="entry name" value="SUCCINATE--COA LIGASE [GDP-FORMING] SUBUNIT BETA, MITOCHONDRIAL"/>
    <property type="match status" value="1"/>
</dbReference>
<dbReference type="Gene3D" id="3.30.470.20">
    <property type="entry name" value="ATP-grasp fold, B domain"/>
    <property type="match status" value="1"/>
</dbReference>
<dbReference type="PANTHER" id="PTHR11815">
    <property type="entry name" value="SUCCINYL-COA SYNTHETASE BETA CHAIN"/>
    <property type="match status" value="1"/>
</dbReference>
<dbReference type="GO" id="GO:0005524">
    <property type="term" value="F:ATP binding"/>
    <property type="evidence" value="ECO:0007669"/>
    <property type="project" value="InterPro"/>
</dbReference>
<dbReference type="GO" id="GO:0006104">
    <property type="term" value="P:succinyl-CoA metabolic process"/>
    <property type="evidence" value="ECO:0007669"/>
    <property type="project" value="TreeGrafter"/>
</dbReference>
<dbReference type="SUPFAM" id="SSF56059">
    <property type="entry name" value="Glutathione synthetase ATP-binding domain-like"/>
    <property type="match status" value="1"/>
</dbReference>
<evidence type="ECO:0000313" key="2">
    <source>
        <dbReference type="EMBL" id="SVC96144.1"/>
    </source>
</evidence>
<dbReference type="GO" id="GO:0006099">
    <property type="term" value="P:tricarboxylic acid cycle"/>
    <property type="evidence" value="ECO:0007669"/>
    <property type="project" value="TreeGrafter"/>
</dbReference>
<feature type="non-terminal residue" evidence="2">
    <location>
        <position position="67"/>
    </location>
</feature>
<reference evidence="2" key="1">
    <citation type="submission" date="2018-05" db="EMBL/GenBank/DDBJ databases">
        <authorList>
            <person name="Lanie J.A."/>
            <person name="Ng W.-L."/>
            <person name="Kazmierczak K.M."/>
            <person name="Andrzejewski T.M."/>
            <person name="Davidsen T.M."/>
            <person name="Wayne K.J."/>
            <person name="Tettelin H."/>
            <person name="Glass J.I."/>
            <person name="Rusch D."/>
            <person name="Podicherti R."/>
            <person name="Tsui H.-C.T."/>
            <person name="Winkler M.E."/>
        </authorList>
    </citation>
    <scope>NUCLEOTIDE SEQUENCE</scope>
</reference>
<feature type="domain" description="ATP-grasp" evidence="1">
    <location>
        <begin position="9"/>
        <end position="54"/>
    </location>
</feature>
<accession>A0A382REK0</accession>
<dbReference type="EMBL" id="UINC01121175">
    <property type="protein sequence ID" value="SVC96144.1"/>
    <property type="molecule type" value="Genomic_DNA"/>
</dbReference>
<protein>
    <recommendedName>
        <fullName evidence="1">ATP-grasp domain-containing protein</fullName>
    </recommendedName>
</protein>
<dbReference type="AlphaFoldDB" id="A0A382REK0"/>
<name>A0A382REK0_9ZZZZ</name>
<dbReference type="GO" id="GO:0042709">
    <property type="term" value="C:succinate-CoA ligase complex"/>
    <property type="evidence" value="ECO:0007669"/>
    <property type="project" value="TreeGrafter"/>
</dbReference>
<feature type="non-terminal residue" evidence="2">
    <location>
        <position position="1"/>
    </location>
</feature>
<gene>
    <name evidence="2" type="ORF">METZ01_LOCUS348998</name>
</gene>
<dbReference type="Pfam" id="PF08442">
    <property type="entry name" value="ATP-grasp_2"/>
    <property type="match status" value="1"/>
</dbReference>
<dbReference type="InterPro" id="IPR013815">
    <property type="entry name" value="ATP_grasp_subdomain_1"/>
</dbReference>
<sequence length="67" mass="6880">VKVHEYQGKALLARYGVAVPQGEAVFSASEAAEVAERLGGRVVLKAQIHAGGRGKGGGSNRTCANCQ</sequence>
<evidence type="ECO:0000259" key="1">
    <source>
        <dbReference type="PROSITE" id="PS50975"/>
    </source>
</evidence>
<proteinExistence type="predicted"/>
<organism evidence="2">
    <name type="scientific">marine metagenome</name>
    <dbReference type="NCBI Taxonomy" id="408172"/>
    <lineage>
        <taxon>unclassified sequences</taxon>
        <taxon>metagenomes</taxon>
        <taxon>ecological metagenomes</taxon>
    </lineage>
</organism>
<dbReference type="InterPro" id="IPR011761">
    <property type="entry name" value="ATP-grasp"/>
</dbReference>
<dbReference type="Gene3D" id="3.30.1490.20">
    <property type="entry name" value="ATP-grasp fold, A domain"/>
    <property type="match status" value="1"/>
</dbReference>
<dbReference type="GO" id="GO:0005829">
    <property type="term" value="C:cytosol"/>
    <property type="evidence" value="ECO:0007669"/>
    <property type="project" value="TreeGrafter"/>
</dbReference>
<dbReference type="PROSITE" id="PS50975">
    <property type="entry name" value="ATP_GRASP"/>
    <property type="match status" value="1"/>
</dbReference>
<dbReference type="InterPro" id="IPR013650">
    <property type="entry name" value="ATP-grasp_succ-CoA_synth-type"/>
</dbReference>